<gene>
    <name evidence="3" type="ORF">LtaPh_2301700</name>
</gene>
<organism evidence="3 4">
    <name type="scientific">Leishmania tarentolae</name>
    <name type="common">Sauroleishmania tarentolae</name>
    <dbReference type="NCBI Taxonomy" id="5689"/>
    <lineage>
        <taxon>Eukaryota</taxon>
        <taxon>Discoba</taxon>
        <taxon>Euglenozoa</taxon>
        <taxon>Kinetoplastea</taxon>
        <taxon>Metakinetoplastina</taxon>
        <taxon>Trypanosomatida</taxon>
        <taxon>Trypanosomatidae</taxon>
        <taxon>Leishmaniinae</taxon>
        <taxon>Leishmania</taxon>
        <taxon>lizard Leishmania</taxon>
    </lineage>
</organism>
<dbReference type="InterPro" id="IPR000073">
    <property type="entry name" value="AB_hydrolase_1"/>
</dbReference>
<sequence length="410" mass="46497">MYVAHQHCEDWRRDQHAPENTFQRKPPRRKHFYSWVATDKAQLEKTEKFVLRGLDYHQAKIAGLNTISTEDISELDDNAVRVADLGGIANSNVNRDRPDEQQPSTPLSLLPAQETAAKEGKEIIILIHGFAGGVAAWAQNWRFLSEHYRVYAFDLPGFARSEHRASTVTSLPEAVDYFSEYIHRWFERLSFREPVIVLAHSFGCFVASHYAMRSGAETIKLLLLAEPWGLVRGNASRLKKYSLQARVLLRIFYNIGLLGLLRGVGPVGPWLLRRARPDFEERWCNFLGDPSPMYDYLYHCNAQGPPVGEKVFRVCCHYDACAKESLLDVLPDRLDSRIGVGLLFGGKSWLNTPEGPELAALLRDRGVRVCLYTLENASHQIFMDEVEGFNTKVVEMITELSSDLCSTPSV</sequence>
<dbReference type="Pfam" id="PF00561">
    <property type="entry name" value="Abhydrolase_1"/>
    <property type="match status" value="1"/>
</dbReference>
<dbReference type="AlphaFoldDB" id="A0A640KG20"/>
<dbReference type="GO" id="GO:0006654">
    <property type="term" value="P:phosphatidic acid biosynthetic process"/>
    <property type="evidence" value="ECO:0007669"/>
    <property type="project" value="TreeGrafter"/>
</dbReference>
<dbReference type="OrthoDB" id="7457040at2759"/>
<dbReference type="EMBL" id="BLBS01000030">
    <property type="protein sequence ID" value="GET88656.1"/>
    <property type="molecule type" value="Genomic_DNA"/>
</dbReference>
<dbReference type="InterPro" id="IPR029058">
    <property type="entry name" value="AB_hydrolase_fold"/>
</dbReference>
<dbReference type="VEuPathDB" id="TriTrypDB:LtaPh_2301700"/>
<evidence type="ECO:0000259" key="2">
    <source>
        <dbReference type="Pfam" id="PF00561"/>
    </source>
</evidence>
<evidence type="ECO:0000313" key="3">
    <source>
        <dbReference type="EMBL" id="GET88656.1"/>
    </source>
</evidence>
<name>A0A640KG20_LEITA</name>
<proteinExistence type="inferred from homology"/>
<dbReference type="PANTHER" id="PTHR42886:SF29">
    <property type="entry name" value="PUMMELIG, ISOFORM A"/>
    <property type="match status" value="1"/>
</dbReference>
<dbReference type="Gene3D" id="3.40.50.1820">
    <property type="entry name" value="alpha/beta hydrolase"/>
    <property type="match status" value="1"/>
</dbReference>
<keyword evidence="4" id="KW-1185">Reference proteome</keyword>
<evidence type="ECO:0000313" key="4">
    <source>
        <dbReference type="Proteomes" id="UP000419144"/>
    </source>
</evidence>
<comment type="similarity">
    <text evidence="1">Belongs to the peptidase S33 family. ABHD4/ABHD5 subfamily.</text>
</comment>
<dbReference type="Proteomes" id="UP000419144">
    <property type="component" value="Unassembled WGS sequence"/>
</dbReference>
<dbReference type="GO" id="GO:0052689">
    <property type="term" value="F:carboxylic ester hydrolase activity"/>
    <property type="evidence" value="ECO:0007669"/>
    <property type="project" value="TreeGrafter"/>
</dbReference>
<feature type="domain" description="AB hydrolase-1" evidence="2">
    <location>
        <begin position="123"/>
        <end position="225"/>
    </location>
</feature>
<dbReference type="PANTHER" id="PTHR42886">
    <property type="entry name" value="RE40534P-RELATED"/>
    <property type="match status" value="1"/>
</dbReference>
<dbReference type="GO" id="GO:0042171">
    <property type="term" value="F:lysophosphatidic acid acyltransferase activity"/>
    <property type="evidence" value="ECO:0007669"/>
    <property type="project" value="TreeGrafter"/>
</dbReference>
<accession>A0A640KG20</accession>
<evidence type="ECO:0000256" key="1">
    <source>
        <dbReference type="ARBA" id="ARBA00038097"/>
    </source>
</evidence>
<comment type="caution">
    <text evidence="3">The sequence shown here is derived from an EMBL/GenBank/DDBJ whole genome shotgun (WGS) entry which is preliminary data.</text>
</comment>
<dbReference type="GO" id="GO:0055088">
    <property type="term" value="P:lipid homeostasis"/>
    <property type="evidence" value="ECO:0007669"/>
    <property type="project" value="TreeGrafter"/>
</dbReference>
<dbReference type="SUPFAM" id="SSF53474">
    <property type="entry name" value="alpha/beta-Hydrolases"/>
    <property type="match status" value="1"/>
</dbReference>
<reference evidence="3" key="1">
    <citation type="submission" date="2019-11" db="EMBL/GenBank/DDBJ databases">
        <title>Leishmania tarentolae CDS.</title>
        <authorList>
            <person name="Goto Y."/>
            <person name="Yamagishi J."/>
        </authorList>
    </citation>
    <scope>NUCLEOTIDE SEQUENCE [LARGE SCALE GENOMIC DNA]</scope>
    <source>
        <strain evidence="3">Parrot Tar II</strain>
    </source>
</reference>
<protein>
    <recommendedName>
        <fullName evidence="2">AB hydrolase-1 domain-containing protein</fullName>
    </recommendedName>
</protein>